<dbReference type="Pfam" id="PF09114">
    <property type="entry name" value="MotA_activ"/>
    <property type="match status" value="1"/>
</dbReference>
<feature type="domain" description="Bacteriophage T4 MotA transcription regulator N-terminal" evidence="1">
    <location>
        <begin position="2"/>
        <end position="95"/>
    </location>
</feature>
<dbReference type="InterPro" id="IPR036390">
    <property type="entry name" value="WH_DNA-bd_sf"/>
</dbReference>
<dbReference type="Gene3D" id="1.10.10.10">
    <property type="entry name" value="Winged helix-like DNA-binding domain superfamily/Winged helix DNA-binding domain"/>
    <property type="match status" value="1"/>
</dbReference>
<dbReference type="InterPro" id="IPR015198">
    <property type="entry name" value="Phage_T4_MotA_Tscrpt_reg_N"/>
</dbReference>
<dbReference type="InterPro" id="IPR036474">
    <property type="entry name" value="MotA_Tscrpt_reg_C_sf"/>
</dbReference>
<name>A0A5P8PHQ7_9CAUD</name>
<dbReference type="Pfam" id="PF09158">
    <property type="entry name" value="MotCF"/>
    <property type="match status" value="1"/>
</dbReference>
<accession>A0A5P8PHQ7</accession>
<gene>
    <name evidence="3" type="ORF">CPT_Muldoon_253</name>
</gene>
<reference evidence="4" key="1">
    <citation type="submission" date="2019-06" db="EMBL/GenBank/DDBJ databases">
        <title>Complete genome sequence of Serratia marcescens phage Muldoon.</title>
        <authorList>
            <person name="Campbell S."/>
            <person name="Atkinson C."/>
            <person name="Moreland R."/>
            <person name="Liu M."/>
            <person name="Ramsey J."/>
            <person name="Leavitt J."/>
        </authorList>
    </citation>
    <scope>NUCLEOTIDE SEQUENCE [LARGE SCALE GENOMIC DNA]</scope>
</reference>
<dbReference type="Gene3D" id="3.90.1150.20">
    <property type="entry name" value="Transcription regulator MotA, C-terminal domain"/>
    <property type="match status" value="1"/>
</dbReference>
<keyword evidence="4" id="KW-1185">Reference proteome</keyword>
<dbReference type="SUPFAM" id="SSF69652">
    <property type="entry name" value="DNA-binding C-terminal domain of the transcription factor MotA"/>
    <property type="match status" value="1"/>
</dbReference>
<dbReference type="InterPro" id="IPR015241">
    <property type="entry name" value="MotA_Tscrpt_reg_C"/>
</dbReference>
<protein>
    <submittedName>
        <fullName evidence="3">Transcription factor</fullName>
    </submittedName>
</protein>
<proteinExistence type="predicted"/>
<dbReference type="InterPro" id="IPR036388">
    <property type="entry name" value="WH-like_DNA-bd_sf"/>
</dbReference>
<dbReference type="SUPFAM" id="SSF46785">
    <property type="entry name" value="Winged helix' DNA-binding domain"/>
    <property type="match status" value="1"/>
</dbReference>
<evidence type="ECO:0000259" key="1">
    <source>
        <dbReference type="Pfam" id="PF09114"/>
    </source>
</evidence>
<organism evidence="3 4">
    <name type="scientific">Serratia phage Muldoon</name>
    <dbReference type="NCBI Taxonomy" id="2601678"/>
    <lineage>
        <taxon>Viruses</taxon>
        <taxon>Duplodnaviria</taxon>
        <taxon>Heunggongvirae</taxon>
        <taxon>Uroviricota</taxon>
        <taxon>Caudoviricetes</taxon>
        <taxon>Muldoonvirus</taxon>
        <taxon>Muldoonvirus muldoon</taxon>
    </lineage>
</organism>
<feature type="domain" description="Transcription regulator MotA C-terminal" evidence="2">
    <location>
        <begin position="105"/>
        <end position="207"/>
    </location>
</feature>
<evidence type="ECO:0000313" key="4">
    <source>
        <dbReference type="Proteomes" id="UP000326777"/>
    </source>
</evidence>
<sequence>MKLNYIISASADTLNEKTAAILIEVAKKNFITSAEIRETLTELNASSVNSNIGVLIKKNLIEKSGDGFIITASGDEIVIKAAELHAADNKPELLKDRKTRTARAVTADMKATAESIKKRVEELDVETKDIETYRSNLWVTLTKRAKSGVRKFEVLNKGMFRIFGYKVRTELLDILKAECEATVKEATSGNCYIDMPLTEDVINFVLSIDKEILLG</sequence>
<evidence type="ECO:0000313" key="3">
    <source>
        <dbReference type="EMBL" id="QFR56204.1"/>
    </source>
</evidence>
<dbReference type="EMBL" id="MN095771">
    <property type="protein sequence ID" value="QFR56204.1"/>
    <property type="molecule type" value="Genomic_DNA"/>
</dbReference>
<dbReference type="Proteomes" id="UP000326777">
    <property type="component" value="Genome"/>
</dbReference>
<evidence type="ECO:0000259" key="2">
    <source>
        <dbReference type="Pfam" id="PF09158"/>
    </source>
</evidence>